<dbReference type="GeneID" id="40324102"/>
<feature type="region of interest" description="Disordered" evidence="1">
    <location>
        <begin position="99"/>
        <end position="131"/>
    </location>
</feature>
<keyword evidence="2" id="KW-0472">Membrane</keyword>
<evidence type="ECO:0000313" key="3">
    <source>
        <dbReference type="EMBL" id="RNF12626.1"/>
    </source>
</evidence>
<dbReference type="OMA" id="ASVWENW"/>
<keyword evidence="2" id="KW-1133">Transmembrane helix</keyword>
<gene>
    <name evidence="3" type="ORF">TraAM80_00169</name>
</gene>
<protein>
    <recommendedName>
        <fullName evidence="5">Transmembrane protein</fullName>
    </recommendedName>
</protein>
<comment type="caution">
    <text evidence="3">The sequence shown here is derived from an EMBL/GenBank/DDBJ whole genome shotgun (WGS) entry which is preliminary data.</text>
</comment>
<evidence type="ECO:0000256" key="2">
    <source>
        <dbReference type="SAM" id="Phobius"/>
    </source>
</evidence>
<feature type="compositionally biased region" description="Basic and acidic residues" evidence="1">
    <location>
        <begin position="108"/>
        <end position="117"/>
    </location>
</feature>
<dbReference type="OrthoDB" id="269633at2759"/>
<feature type="transmembrane region" description="Helical" evidence="2">
    <location>
        <begin position="59"/>
        <end position="79"/>
    </location>
</feature>
<dbReference type="RefSeq" id="XP_029242856.1">
    <property type="nucleotide sequence ID" value="XM_029377260.1"/>
</dbReference>
<evidence type="ECO:0008006" key="5">
    <source>
        <dbReference type="Google" id="ProtNLM"/>
    </source>
</evidence>
<reference evidence="3 4" key="1">
    <citation type="journal article" date="2018" name="BMC Genomics">
        <title>Genomic comparison of Trypanosoma conorhini and Trypanosoma rangeli to Trypanosoma cruzi strains of high and low virulence.</title>
        <authorList>
            <person name="Bradwell K.R."/>
            <person name="Koparde V.N."/>
            <person name="Matveyev A.V."/>
            <person name="Serrano M.G."/>
            <person name="Alves J.M."/>
            <person name="Parikh H."/>
            <person name="Huang B."/>
            <person name="Lee V."/>
            <person name="Espinosa-Alvarez O."/>
            <person name="Ortiz P.A."/>
            <person name="Costa-Martins A.G."/>
            <person name="Teixeira M.M."/>
            <person name="Buck G.A."/>
        </authorList>
    </citation>
    <scope>NUCLEOTIDE SEQUENCE [LARGE SCALE GENOMIC DNA]</scope>
    <source>
        <strain evidence="3 4">AM80</strain>
    </source>
</reference>
<dbReference type="AlphaFoldDB" id="A0A3R7MC34"/>
<sequence>MSVLTLTSAARAASGVVGEQRMEPKEWKQVERSVQETVADANSPTAQRFIRGSFKKNKFTSALMLLILLTPSAFLLSFYSSKFVSIWEKWRDPYELPPGFDPKTGRFVSKDAPKQRTEPPSALVLKSLPGQ</sequence>
<accession>A0A3R7MC34</accession>
<keyword evidence="4" id="KW-1185">Reference proteome</keyword>
<dbReference type="EMBL" id="MKGL01000003">
    <property type="protein sequence ID" value="RNF12626.1"/>
    <property type="molecule type" value="Genomic_DNA"/>
</dbReference>
<dbReference type="Proteomes" id="UP000283634">
    <property type="component" value="Unassembled WGS sequence"/>
</dbReference>
<proteinExistence type="predicted"/>
<keyword evidence="2" id="KW-0812">Transmembrane</keyword>
<evidence type="ECO:0000313" key="4">
    <source>
        <dbReference type="Proteomes" id="UP000283634"/>
    </source>
</evidence>
<organism evidence="3 4">
    <name type="scientific">Trypanosoma rangeli</name>
    <dbReference type="NCBI Taxonomy" id="5698"/>
    <lineage>
        <taxon>Eukaryota</taxon>
        <taxon>Discoba</taxon>
        <taxon>Euglenozoa</taxon>
        <taxon>Kinetoplastea</taxon>
        <taxon>Metakinetoplastina</taxon>
        <taxon>Trypanosomatida</taxon>
        <taxon>Trypanosomatidae</taxon>
        <taxon>Trypanosoma</taxon>
        <taxon>Herpetosoma</taxon>
    </lineage>
</organism>
<evidence type="ECO:0000256" key="1">
    <source>
        <dbReference type="SAM" id="MobiDB-lite"/>
    </source>
</evidence>
<name>A0A3R7MC34_TRYRA</name>